<evidence type="ECO:0000313" key="2">
    <source>
        <dbReference type="Proteomes" id="UP000294746"/>
    </source>
</evidence>
<organism evidence="1 2">
    <name type="scientific">Baia soyae</name>
    <dbReference type="NCBI Taxonomy" id="1544746"/>
    <lineage>
        <taxon>Bacteria</taxon>
        <taxon>Bacillati</taxon>
        <taxon>Bacillota</taxon>
        <taxon>Bacilli</taxon>
        <taxon>Bacillales</taxon>
        <taxon>Thermoactinomycetaceae</taxon>
        <taxon>Baia</taxon>
    </lineage>
</organism>
<dbReference type="InterPro" id="IPR029055">
    <property type="entry name" value="Ntn_hydrolases_N"/>
</dbReference>
<dbReference type="SUPFAM" id="SSF56235">
    <property type="entry name" value="N-terminal nucleophile aminohydrolases (Ntn hydrolases)"/>
    <property type="match status" value="1"/>
</dbReference>
<evidence type="ECO:0008006" key="3">
    <source>
        <dbReference type="Google" id="ProtNLM"/>
    </source>
</evidence>
<accession>A0A4R2RSM5</accession>
<evidence type="ECO:0000313" key="1">
    <source>
        <dbReference type="EMBL" id="TCP65547.1"/>
    </source>
</evidence>
<comment type="caution">
    <text evidence="1">The sequence shown here is derived from an EMBL/GenBank/DDBJ whole genome shotgun (WGS) entry which is preliminary data.</text>
</comment>
<keyword evidence="2" id="KW-1185">Reference proteome</keyword>
<dbReference type="Proteomes" id="UP000294746">
    <property type="component" value="Unassembled WGS sequence"/>
</dbReference>
<reference evidence="1 2" key="1">
    <citation type="submission" date="2019-03" db="EMBL/GenBank/DDBJ databases">
        <title>Genomic Encyclopedia of Type Strains, Phase IV (KMG-IV): sequencing the most valuable type-strain genomes for metagenomic binning, comparative biology and taxonomic classification.</title>
        <authorList>
            <person name="Goeker M."/>
        </authorList>
    </citation>
    <scope>NUCLEOTIDE SEQUENCE [LARGE SCALE GENOMIC DNA]</scope>
    <source>
        <strain evidence="1 2">DSM 46831</strain>
    </source>
</reference>
<sequence length="201" mass="23234">MECITDPTVHYNDHDAECYFIGEMLSNEEESYRAFRHFVSHRSPRFILSLRGNYQSIIRISNQLWMFADLGSVRPIYYAKQKAQLLFSSHLSIIHQKINSELHTPWLRRYLLTGGTHIELEAPFKAIHMISGGFGLHFKGDHVHTFQAWDVDEESLLSWEMAQDQLKKELTQSVLLRCKNKYITSDLSGGLDSSTLGSWAL</sequence>
<protein>
    <recommendedName>
        <fullName evidence="3">Asparagine synthase</fullName>
    </recommendedName>
</protein>
<name>A0A4R2RSM5_9BACL</name>
<gene>
    <name evidence="1" type="ORF">EDD57_13229</name>
</gene>
<dbReference type="EMBL" id="SLXV01000032">
    <property type="protein sequence ID" value="TCP65547.1"/>
    <property type="molecule type" value="Genomic_DNA"/>
</dbReference>
<dbReference type="OrthoDB" id="9852019at2"/>
<proteinExistence type="predicted"/>
<dbReference type="Gene3D" id="3.60.20.10">
    <property type="entry name" value="Glutamine Phosphoribosylpyrophosphate, subunit 1, domain 1"/>
    <property type="match status" value="1"/>
</dbReference>
<dbReference type="AlphaFoldDB" id="A0A4R2RSM5"/>
<dbReference type="RefSeq" id="WP_131849344.1">
    <property type="nucleotide sequence ID" value="NZ_SLXV01000032.1"/>
</dbReference>